<name>A0ABP2EPL7_AJEDR</name>
<keyword evidence="2" id="KW-0813">Transport</keyword>
<comment type="subcellular location">
    <subcellularLocation>
        <location evidence="1">Membrane</location>
        <topology evidence="1">Multi-pass membrane protein</topology>
    </subcellularLocation>
</comment>
<keyword evidence="5 6" id="KW-0472">Membrane</keyword>
<evidence type="ECO:0000313" key="7">
    <source>
        <dbReference type="EMBL" id="EEQ84194.2"/>
    </source>
</evidence>
<feature type="transmembrane region" description="Helical" evidence="6">
    <location>
        <begin position="137"/>
        <end position="160"/>
    </location>
</feature>
<evidence type="ECO:0000256" key="4">
    <source>
        <dbReference type="ARBA" id="ARBA00022989"/>
    </source>
</evidence>
<evidence type="ECO:0000256" key="3">
    <source>
        <dbReference type="ARBA" id="ARBA00022692"/>
    </source>
</evidence>
<feature type="transmembrane region" description="Helical" evidence="6">
    <location>
        <begin position="104"/>
        <end position="125"/>
    </location>
</feature>
<proteinExistence type="predicted"/>
<dbReference type="RefSeq" id="XP_045272224.1">
    <property type="nucleotide sequence ID" value="XM_045416517.1"/>
</dbReference>
<reference evidence="8" key="1">
    <citation type="journal article" date="2015" name="PLoS Genet.">
        <title>The dynamic genome and transcriptome of the human fungal pathogen Blastomyces and close relative Emmonsia.</title>
        <authorList>
            <person name="Munoz J.F."/>
            <person name="Gauthier G.M."/>
            <person name="Desjardins C.A."/>
            <person name="Gallo J.E."/>
            <person name="Holder J."/>
            <person name="Sullivan T.D."/>
            <person name="Marty A.J."/>
            <person name="Carmen J.C."/>
            <person name="Chen Z."/>
            <person name="Ding L."/>
            <person name="Gujja S."/>
            <person name="Magrini V."/>
            <person name="Misas E."/>
            <person name="Mitreva M."/>
            <person name="Priest M."/>
            <person name="Saif S."/>
            <person name="Whiston E.A."/>
            <person name="Young S."/>
            <person name="Zeng Q."/>
            <person name="Goldman W.E."/>
            <person name="Mardis E.R."/>
            <person name="Taylor J.W."/>
            <person name="McEwen J.G."/>
            <person name="Clay O.K."/>
            <person name="Klein B.S."/>
            <person name="Cuomo C.A."/>
        </authorList>
    </citation>
    <scope>NUCLEOTIDE SEQUENCE [LARGE SCALE GENOMIC DNA]</scope>
    <source>
        <strain evidence="8">ER-3 / ATCC MYA-2586</strain>
    </source>
</reference>
<dbReference type="PANTHER" id="PTHR23504">
    <property type="entry name" value="MAJOR FACILITATOR SUPERFAMILY DOMAIN-CONTAINING PROTEIN 10"/>
    <property type="match status" value="1"/>
</dbReference>
<feature type="transmembrane region" description="Helical" evidence="6">
    <location>
        <begin position="241"/>
        <end position="264"/>
    </location>
</feature>
<accession>A0ABP2EPL7</accession>
<evidence type="ECO:0000256" key="6">
    <source>
        <dbReference type="SAM" id="Phobius"/>
    </source>
</evidence>
<dbReference type="Proteomes" id="UP000002039">
    <property type="component" value="Unassembled WGS sequence"/>
</dbReference>
<protein>
    <submittedName>
        <fullName evidence="7">MFS transporter</fullName>
    </submittedName>
</protein>
<evidence type="ECO:0000256" key="1">
    <source>
        <dbReference type="ARBA" id="ARBA00004141"/>
    </source>
</evidence>
<evidence type="ECO:0000256" key="2">
    <source>
        <dbReference type="ARBA" id="ARBA00022448"/>
    </source>
</evidence>
<keyword evidence="3 6" id="KW-0812">Transmembrane</keyword>
<sequence>MAWTHKSNDLGFDRHKHRIPKARGTSASGLELHINNLGSRNGSFDLDSQQEWEPAIMEGGEREHRRIPSSSSTLHFGAAERLESNVKPQHVTWMSLPRKDQLAMFWRSFGGAISGMVGIIRTMIVENIRKKNYQSRAFSILPIGFNIASLSGTVMGDFLADPVTSYPRLFGEKLTFGDNAGVTLLKKYFFALLMLLNTVLMTILLGTVHGIIGQSVSSAFRTVGPVFAWSWYGLGLEIGSYGGIGIGLVAVVSCLGCTAAFWVYEGSGHEIILSGEEEQLALWSLTPSQFY</sequence>
<dbReference type="EMBL" id="EQ999973">
    <property type="protein sequence ID" value="EEQ84194.2"/>
    <property type="molecule type" value="Genomic_DNA"/>
</dbReference>
<gene>
    <name evidence="7" type="ORF">BDCG_00999</name>
</gene>
<keyword evidence="8" id="KW-1185">Reference proteome</keyword>
<evidence type="ECO:0000256" key="5">
    <source>
        <dbReference type="ARBA" id="ARBA00023136"/>
    </source>
</evidence>
<dbReference type="PANTHER" id="PTHR23504:SF16">
    <property type="entry name" value="TRANSPORTER, PUTATIVE (AFU_ORTHOLOGUE AFUA_1G13970)-RELATED"/>
    <property type="match status" value="1"/>
</dbReference>
<feature type="transmembrane region" description="Helical" evidence="6">
    <location>
        <begin position="188"/>
        <end position="212"/>
    </location>
</feature>
<dbReference type="GeneID" id="69023672"/>
<keyword evidence="4 6" id="KW-1133">Transmembrane helix</keyword>
<organism evidence="7 8">
    <name type="scientific">Ajellomyces dermatitidis (strain ER-3 / ATCC MYA-2586)</name>
    <name type="common">Blastomyces dermatitidis</name>
    <dbReference type="NCBI Taxonomy" id="559297"/>
    <lineage>
        <taxon>Eukaryota</taxon>
        <taxon>Fungi</taxon>
        <taxon>Dikarya</taxon>
        <taxon>Ascomycota</taxon>
        <taxon>Pezizomycotina</taxon>
        <taxon>Eurotiomycetes</taxon>
        <taxon>Eurotiomycetidae</taxon>
        <taxon>Onygenales</taxon>
        <taxon>Ajellomycetaceae</taxon>
        <taxon>Blastomyces</taxon>
    </lineage>
</organism>
<evidence type="ECO:0000313" key="8">
    <source>
        <dbReference type="Proteomes" id="UP000002039"/>
    </source>
</evidence>